<protein>
    <submittedName>
        <fullName evidence="2">Uncharacterized protein</fullName>
    </submittedName>
</protein>
<evidence type="ECO:0000313" key="1">
    <source>
        <dbReference type="Proteomes" id="UP000887563"/>
    </source>
</evidence>
<dbReference type="PANTHER" id="PTHR48287:SF1">
    <property type="entry name" value="ARM REPEAT SUPERFAMILY PROTEIN"/>
    <property type="match status" value="1"/>
</dbReference>
<dbReference type="InterPro" id="IPR052087">
    <property type="entry name" value="RRP12"/>
</dbReference>
<reference evidence="2" key="1">
    <citation type="submission" date="2022-11" db="UniProtKB">
        <authorList>
            <consortium name="WormBaseParasite"/>
        </authorList>
    </citation>
    <scope>IDENTIFICATION</scope>
</reference>
<organism evidence="1 2">
    <name type="scientific">Meloidogyne incognita</name>
    <name type="common">Southern root-knot nematode worm</name>
    <name type="synonym">Oxyuris incognita</name>
    <dbReference type="NCBI Taxonomy" id="6306"/>
    <lineage>
        <taxon>Eukaryota</taxon>
        <taxon>Metazoa</taxon>
        <taxon>Ecdysozoa</taxon>
        <taxon>Nematoda</taxon>
        <taxon>Chromadorea</taxon>
        <taxon>Rhabditida</taxon>
        <taxon>Tylenchina</taxon>
        <taxon>Tylenchomorpha</taxon>
        <taxon>Tylenchoidea</taxon>
        <taxon>Meloidogynidae</taxon>
        <taxon>Meloidogyninae</taxon>
        <taxon>Meloidogyne</taxon>
        <taxon>Meloidogyne incognita group</taxon>
    </lineage>
</organism>
<dbReference type="AlphaFoldDB" id="A0A914MP23"/>
<accession>A0A914MP23</accession>
<evidence type="ECO:0000313" key="2">
    <source>
        <dbReference type="WBParaSite" id="Minc3s02318g29422"/>
    </source>
</evidence>
<dbReference type="SUPFAM" id="SSF48371">
    <property type="entry name" value="ARM repeat"/>
    <property type="match status" value="1"/>
</dbReference>
<sequence>MKRYAKNFFPILFSIYTNGVEDLFAENKPITKVDPNAVHQSTLATIRLYMHTIPKSLLKQYIALASTKLNDQEIISEQKILLVDILTAMCIAADVDDLQTIFNSIKPWFDSHERPQKKAYRLLAQIYHRINEDDLKSFFANNKPFLKEIICSGYEKIQVPVVSMRLFILLQHAVLCLGALQFSETLVLSSINVFDELVEFCDLIYNEILVHLNNVNSKSTRQQSANCLTEMIEKLLRLWSTEENSYKPNPLDTYFCRLFVTVKKCSKDNINKLCCALIALNILTRKHLRNLSSTTLVTQLIGCVSEVLDSVKEASVRLLAIRLMRTACSKMQPFIFNQFKNIILTAVFSQPIDSSTVRTRKANSLLLDQLIDILGIEELFSFVRSSANSTAIWIKMLKNSDKMRRRKHRRKTMGKNRSYSGIKKFTTKSFNRKT</sequence>
<dbReference type="Proteomes" id="UP000887563">
    <property type="component" value="Unplaced"/>
</dbReference>
<dbReference type="WBParaSite" id="Minc3s02318g29422">
    <property type="protein sequence ID" value="Minc3s02318g29422"/>
    <property type="gene ID" value="Minc3s02318g29422"/>
</dbReference>
<keyword evidence="1" id="KW-1185">Reference proteome</keyword>
<proteinExistence type="predicted"/>
<name>A0A914MP23_MELIC</name>
<dbReference type="PANTHER" id="PTHR48287">
    <property type="entry name" value="ARM REPEAT SUPERFAMILY PROTEIN"/>
    <property type="match status" value="1"/>
</dbReference>
<dbReference type="InterPro" id="IPR016024">
    <property type="entry name" value="ARM-type_fold"/>
</dbReference>